<dbReference type="EMBL" id="LT670817">
    <property type="protein sequence ID" value="SHG13445.1"/>
    <property type="molecule type" value="Genomic_DNA"/>
</dbReference>
<dbReference type="RefSeq" id="WP_079599806.1">
    <property type="nucleotide sequence ID" value="NZ_LT670817.1"/>
</dbReference>
<dbReference type="InterPro" id="IPR054189">
    <property type="entry name" value="DUF6894"/>
</dbReference>
<evidence type="ECO:0000259" key="2">
    <source>
        <dbReference type="Pfam" id="PF21834"/>
    </source>
</evidence>
<accession>A0A1M5HBU7</accession>
<sequence length="111" mass="12403">MPLYFFDFIDGELVGRDQYGTKLPDVETAAREAVAALANISKDVRKRHRDRVLGLNVRGQSGETVLNVSLTLEVKWFPDEQIECDQELAGPMNPAVLSEQTRSRTSLAPEN</sequence>
<dbReference type="Pfam" id="PF21834">
    <property type="entry name" value="DUF6894"/>
    <property type="match status" value="1"/>
</dbReference>
<organism evidence="3 4">
    <name type="scientific">Bradyrhizobium erythrophlei</name>
    <dbReference type="NCBI Taxonomy" id="1437360"/>
    <lineage>
        <taxon>Bacteria</taxon>
        <taxon>Pseudomonadati</taxon>
        <taxon>Pseudomonadota</taxon>
        <taxon>Alphaproteobacteria</taxon>
        <taxon>Hyphomicrobiales</taxon>
        <taxon>Nitrobacteraceae</taxon>
        <taxon>Bradyrhizobium</taxon>
    </lineage>
</organism>
<dbReference type="AlphaFoldDB" id="A0A1M5HBU7"/>
<feature type="region of interest" description="Disordered" evidence="1">
    <location>
        <begin position="90"/>
        <end position="111"/>
    </location>
</feature>
<dbReference type="OrthoDB" id="7863142at2"/>
<protein>
    <recommendedName>
        <fullName evidence="2">DUF6894 domain-containing protein</fullName>
    </recommendedName>
</protein>
<proteinExistence type="predicted"/>
<feature type="compositionally biased region" description="Polar residues" evidence="1">
    <location>
        <begin position="98"/>
        <end position="111"/>
    </location>
</feature>
<evidence type="ECO:0000313" key="3">
    <source>
        <dbReference type="EMBL" id="SHG13445.1"/>
    </source>
</evidence>
<evidence type="ECO:0000256" key="1">
    <source>
        <dbReference type="SAM" id="MobiDB-lite"/>
    </source>
</evidence>
<name>A0A1M5HBU7_9BRAD</name>
<evidence type="ECO:0000313" key="4">
    <source>
        <dbReference type="Proteomes" id="UP000189796"/>
    </source>
</evidence>
<gene>
    <name evidence="3" type="ORF">SAMN05443248_0409</name>
</gene>
<dbReference type="Proteomes" id="UP000189796">
    <property type="component" value="Chromosome I"/>
</dbReference>
<feature type="domain" description="DUF6894" evidence="2">
    <location>
        <begin position="3"/>
        <end position="71"/>
    </location>
</feature>
<reference evidence="3 4" key="1">
    <citation type="submission" date="2016-11" db="EMBL/GenBank/DDBJ databases">
        <authorList>
            <person name="Jaros S."/>
            <person name="Januszkiewicz K."/>
            <person name="Wedrychowicz H."/>
        </authorList>
    </citation>
    <scope>NUCLEOTIDE SEQUENCE [LARGE SCALE GENOMIC DNA]</scope>
    <source>
        <strain evidence="3 4">GAS138</strain>
    </source>
</reference>